<dbReference type="Pfam" id="PF00732">
    <property type="entry name" value="GMC_oxred_N"/>
    <property type="match status" value="1"/>
</dbReference>
<evidence type="ECO:0000313" key="8">
    <source>
        <dbReference type="EMBL" id="KAE8321683.1"/>
    </source>
</evidence>
<sequence length="520" mass="56051">MESAHLPSSANYIVVGGGTAGLVVASRLSEIPTVQVLVLETGLDKTSDHQLQNPVLWSSPCGTDLDWQFKTVSQPGLNDREQDLPAGKVLGGSSVINGAAFLPLSAAGVDTWSRLDNSRWSWKDLLPYLGRSFTLTTPRGIPLSDVGLNAQVDTGSGGPIQVTYPALGEKGNHPFIQAWNKAFEENGYEFQPDLILERSTRGTRPHTATIDPGSGLRSSADNQYRSLKENRPNLQIVTGATVDRILLFNDAVSNEFLTTGVQVRLANGQLTEIKTTKEVILAAGAFQTPKLLELSGIGNKAILTRHGITAIIDNPGVGENLQNHSMYVQPVDLKRQEGTLTAGLQALAFVRTDPDKVIRDNILRNPEEASANFFVSTRPTNNVAILGVIQGHPLSRGSVHISSSIDDPDSKPEVDPLFYSNPVVLELMARHLRSLLQIAASPTLQPFLDCSAVKVPEDLEAAKALLRTSALTTHHSCGTAAMLPREQGGVVNQDLKVYGTKTLRVVDASVFPLISMGTQW</sequence>
<keyword evidence="3" id="KW-0285">Flavoprotein</keyword>
<evidence type="ECO:0000313" key="9">
    <source>
        <dbReference type="Proteomes" id="UP000325945"/>
    </source>
</evidence>
<dbReference type="GO" id="GO:0050660">
    <property type="term" value="F:flavin adenine dinucleotide binding"/>
    <property type="evidence" value="ECO:0007669"/>
    <property type="project" value="InterPro"/>
</dbReference>
<evidence type="ECO:0000256" key="3">
    <source>
        <dbReference type="ARBA" id="ARBA00022630"/>
    </source>
</evidence>
<evidence type="ECO:0000259" key="7">
    <source>
        <dbReference type="PROSITE" id="PS00624"/>
    </source>
</evidence>
<dbReference type="InterPro" id="IPR007867">
    <property type="entry name" value="GMC_OxRtase_C"/>
</dbReference>
<feature type="binding site" evidence="6">
    <location>
        <position position="89"/>
    </location>
    <ligand>
        <name>FAD</name>
        <dbReference type="ChEBI" id="CHEBI:57692"/>
    </ligand>
</feature>
<dbReference type="Gene3D" id="3.50.50.60">
    <property type="entry name" value="FAD/NAD(P)-binding domain"/>
    <property type="match status" value="2"/>
</dbReference>
<dbReference type="GO" id="GO:0016614">
    <property type="term" value="F:oxidoreductase activity, acting on CH-OH group of donors"/>
    <property type="evidence" value="ECO:0007669"/>
    <property type="project" value="InterPro"/>
</dbReference>
<dbReference type="Pfam" id="PF05199">
    <property type="entry name" value="GMC_oxred_C"/>
    <property type="match status" value="1"/>
</dbReference>
<dbReference type="InterPro" id="IPR012132">
    <property type="entry name" value="GMC_OxRdtase"/>
</dbReference>
<dbReference type="SUPFAM" id="SSF54373">
    <property type="entry name" value="FAD-linked reductases, C-terminal domain"/>
    <property type="match status" value="1"/>
</dbReference>
<protein>
    <submittedName>
        <fullName evidence="8">GMC oxidoreductase-domain-containing protein</fullName>
    </submittedName>
</protein>
<organism evidence="8 9">
    <name type="scientific">Aspergillus sergii</name>
    <dbReference type="NCBI Taxonomy" id="1034303"/>
    <lineage>
        <taxon>Eukaryota</taxon>
        <taxon>Fungi</taxon>
        <taxon>Dikarya</taxon>
        <taxon>Ascomycota</taxon>
        <taxon>Pezizomycotina</taxon>
        <taxon>Eurotiomycetes</taxon>
        <taxon>Eurotiomycetidae</taxon>
        <taxon>Eurotiales</taxon>
        <taxon>Aspergillaceae</taxon>
        <taxon>Aspergillus</taxon>
        <taxon>Aspergillus subgen. Circumdati</taxon>
    </lineage>
</organism>
<accession>A0A5N6WLQ2</accession>
<dbReference type="PROSITE" id="PS00624">
    <property type="entry name" value="GMC_OXRED_2"/>
    <property type="match status" value="1"/>
</dbReference>
<evidence type="ECO:0000256" key="1">
    <source>
        <dbReference type="ARBA" id="ARBA00001974"/>
    </source>
</evidence>
<evidence type="ECO:0000256" key="2">
    <source>
        <dbReference type="ARBA" id="ARBA00010790"/>
    </source>
</evidence>
<proteinExistence type="inferred from homology"/>
<evidence type="ECO:0000256" key="5">
    <source>
        <dbReference type="ARBA" id="ARBA00023002"/>
    </source>
</evidence>
<keyword evidence="9" id="KW-1185">Reference proteome</keyword>
<keyword evidence="5" id="KW-0560">Oxidoreductase</keyword>
<dbReference type="PANTHER" id="PTHR11552:SF201">
    <property type="entry name" value="GLUCOSE-METHANOL-CHOLINE OXIDOREDUCTASE N-TERMINAL DOMAIN-CONTAINING PROTEIN"/>
    <property type="match status" value="1"/>
</dbReference>
<feature type="binding site" evidence="6">
    <location>
        <position position="242"/>
    </location>
    <ligand>
        <name>FAD</name>
        <dbReference type="ChEBI" id="CHEBI:57692"/>
    </ligand>
</feature>
<comment type="cofactor">
    <cofactor evidence="1 6">
        <name>FAD</name>
        <dbReference type="ChEBI" id="CHEBI:57692"/>
    </cofactor>
</comment>
<dbReference type="AlphaFoldDB" id="A0A5N6WLQ2"/>
<keyword evidence="4 6" id="KW-0274">FAD</keyword>
<gene>
    <name evidence="8" type="ORF">BDV39DRAFT_210460</name>
</gene>
<dbReference type="InterPro" id="IPR036188">
    <property type="entry name" value="FAD/NAD-bd_sf"/>
</dbReference>
<feature type="domain" description="Glucose-methanol-choline oxidoreductase N-terminal" evidence="7">
    <location>
        <begin position="284"/>
        <end position="298"/>
    </location>
</feature>
<dbReference type="PANTHER" id="PTHR11552">
    <property type="entry name" value="GLUCOSE-METHANOL-CHOLINE GMC OXIDOREDUCTASE"/>
    <property type="match status" value="1"/>
</dbReference>
<dbReference type="Proteomes" id="UP000325945">
    <property type="component" value="Unassembled WGS sequence"/>
</dbReference>
<evidence type="ECO:0000256" key="6">
    <source>
        <dbReference type="PIRSR" id="PIRSR000137-2"/>
    </source>
</evidence>
<evidence type="ECO:0000256" key="4">
    <source>
        <dbReference type="ARBA" id="ARBA00022827"/>
    </source>
</evidence>
<dbReference type="InterPro" id="IPR000172">
    <property type="entry name" value="GMC_OxRdtase_N"/>
</dbReference>
<dbReference type="EMBL" id="ML741862">
    <property type="protein sequence ID" value="KAE8321683.1"/>
    <property type="molecule type" value="Genomic_DNA"/>
</dbReference>
<reference evidence="9" key="1">
    <citation type="submission" date="2019-04" db="EMBL/GenBank/DDBJ databases">
        <title>Friends and foes A comparative genomics studyof 23 Aspergillus species from section Flavi.</title>
        <authorList>
            <consortium name="DOE Joint Genome Institute"/>
            <person name="Kjaerbolling I."/>
            <person name="Vesth T."/>
            <person name="Frisvad J.C."/>
            <person name="Nybo J.L."/>
            <person name="Theobald S."/>
            <person name="Kildgaard S."/>
            <person name="Isbrandt T."/>
            <person name="Kuo A."/>
            <person name="Sato A."/>
            <person name="Lyhne E.K."/>
            <person name="Kogle M.E."/>
            <person name="Wiebenga A."/>
            <person name="Kun R.S."/>
            <person name="Lubbers R.J."/>
            <person name="Makela M.R."/>
            <person name="Barry K."/>
            <person name="Chovatia M."/>
            <person name="Clum A."/>
            <person name="Daum C."/>
            <person name="Haridas S."/>
            <person name="He G."/>
            <person name="LaButti K."/>
            <person name="Lipzen A."/>
            <person name="Mondo S."/>
            <person name="Riley R."/>
            <person name="Salamov A."/>
            <person name="Simmons B.A."/>
            <person name="Magnuson J.K."/>
            <person name="Henrissat B."/>
            <person name="Mortensen U.H."/>
            <person name="Larsen T.O."/>
            <person name="Devries R.P."/>
            <person name="Grigoriev I.V."/>
            <person name="Machida M."/>
            <person name="Baker S.E."/>
            <person name="Andersen M.R."/>
        </authorList>
    </citation>
    <scope>NUCLEOTIDE SEQUENCE [LARGE SCALE GENOMIC DNA]</scope>
    <source>
        <strain evidence="9">CBS 130017</strain>
    </source>
</reference>
<dbReference type="PIRSF" id="PIRSF000137">
    <property type="entry name" value="Alcohol_oxidase"/>
    <property type="match status" value="1"/>
</dbReference>
<dbReference type="Gene3D" id="3.30.560.10">
    <property type="entry name" value="Glucose Oxidase, domain 3"/>
    <property type="match status" value="2"/>
</dbReference>
<dbReference type="SUPFAM" id="SSF51905">
    <property type="entry name" value="FAD/NAD(P)-binding domain"/>
    <property type="match status" value="1"/>
</dbReference>
<comment type="similarity">
    <text evidence="2">Belongs to the GMC oxidoreductase family.</text>
</comment>
<name>A0A5N6WLQ2_9EURO</name>